<evidence type="ECO:0000256" key="4">
    <source>
        <dbReference type="ARBA" id="ARBA00022771"/>
    </source>
</evidence>
<evidence type="ECO:0000256" key="2">
    <source>
        <dbReference type="ARBA" id="ARBA00022723"/>
    </source>
</evidence>
<keyword evidence="6" id="KW-0539">Nucleus</keyword>
<dbReference type="Proteomes" id="UP000076407">
    <property type="component" value="Unassembled WGS sequence"/>
</dbReference>
<feature type="compositionally biased region" description="Polar residues" evidence="8">
    <location>
        <begin position="576"/>
        <end position="595"/>
    </location>
</feature>
<dbReference type="PANTHER" id="PTHR21686">
    <property type="entry name" value="DEOXYNUCLEOTIDYLTRANSFERASE TERMINAL-INTERACTING PROTEIN 2"/>
    <property type="match status" value="1"/>
</dbReference>
<feature type="region of interest" description="Disordered" evidence="8">
    <location>
        <begin position="526"/>
        <end position="555"/>
    </location>
</feature>
<feature type="domain" description="C2H2-type" evidence="9">
    <location>
        <begin position="337"/>
        <end position="364"/>
    </location>
</feature>
<keyword evidence="2" id="KW-0479">Metal-binding</keyword>
<feature type="region of interest" description="Disordered" evidence="8">
    <location>
        <begin position="574"/>
        <end position="607"/>
    </location>
</feature>
<keyword evidence="5" id="KW-0862">Zinc</keyword>
<evidence type="ECO:0000256" key="1">
    <source>
        <dbReference type="ARBA" id="ARBA00004604"/>
    </source>
</evidence>
<name>A0A182XDH0_ANOQN</name>
<dbReference type="PANTHER" id="PTHR21686:SF12">
    <property type="entry name" value="DEOXYNUCLEOTIDYLTRANSFERASE TERMINAL-INTERACTING PROTEIN 2"/>
    <property type="match status" value="1"/>
</dbReference>
<proteinExistence type="predicted"/>
<evidence type="ECO:0000256" key="5">
    <source>
        <dbReference type="ARBA" id="ARBA00022833"/>
    </source>
</evidence>
<dbReference type="SMART" id="SM00355">
    <property type="entry name" value="ZnF_C2H2"/>
    <property type="match status" value="5"/>
</dbReference>
<dbReference type="EnsemblMetazoa" id="AQUA007871-RA">
    <property type="protein sequence ID" value="AQUA007871-PA"/>
    <property type="gene ID" value="AQUA007871"/>
</dbReference>
<keyword evidence="11" id="KW-1185">Reference proteome</keyword>
<feature type="compositionally biased region" description="Low complexity" evidence="8">
    <location>
        <begin position="157"/>
        <end position="174"/>
    </location>
</feature>
<feature type="compositionally biased region" description="Acidic residues" evidence="8">
    <location>
        <begin position="535"/>
        <end position="544"/>
    </location>
</feature>
<dbReference type="GO" id="GO:0005730">
    <property type="term" value="C:nucleolus"/>
    <property type="evidence" value="ECO:0007669"/>
    <property type="project" value="UniProtKB-SubCell"/>
</dbReference>
<keyword evidence="3" id="KW-0677">Repeat</keyword>
<evidence type="ECO:0000313" key="10">
    <source>
        <dbReference type="EnsemblMetazoa" id="AQUA007871-PA"/>
    </source>
</evidence>
<feature type="domain" description="C2H2-type" evidence="9">
    <location>
        <begin position="309"/>
        <end position="336"/>
    </location>
</feature>
<keyword evidence="4 7" id="KW-0863">Zinc-finger</keyword>
<dbReference type="SUPFAM" id="SSF57667">
    <property type="entry name" value="beta-beta-alpha zinc fingers"/>
    <property type="match status" value="2"/>
</dbReference>
<comment type="subcellular location">
    <subcellularLocation>
        <location evidence="1">Nucleus</location>
        <location evidence="1">Nucleolus</location>
    </subcellularLocation>
</comment>
<dbReference type="InterPro" id="IPR013087">
    <property type="entry name" value="Znf_C2H2_type"/>
</dbReference>
<evidence type="ECO:0000256" key="8">
    <source>
        <dbReference type="SAM" id="MobiDB-lite"/>
    </source>
</evidence>
<dbReference type="GO" id="GO:0006396">
    <property type="term" value="P:RNA processing"/>
    <property type="evidence" value="ECO:0007669"/>
    <property type="project" value="TreeGrafter"/>
</dbReference>
<dbReference type="PROSITE" id="PS00028">
    <property type="entry name" value="ZINC_FINGER_C2H2_1"/>
    <property type="match status" value="5"/>
</dbReference>
<reference evidence="10" key="1">
    <citation type="submission" date="2020-05" db="UniProtKB">
        <authorList>
            <consortium name="EnsemblMetazoa"/>
        </authorList>
    </citation>
    <scope>IDENTIFICATION</scope>
    <source>
        <strain evidence="10">SANGQUA</strain>
    </source>
</reference>
<evidence type="ECO:0000259" key="9">
    <source>
        <dbReference type="PROSITE" id="PS50157"/>
    </source>
</evidence>
<feature type="domain" description="C2H2-type" evidence="9">
    <location>
        <begin position="128"/>
        <end position="155"/>
    </location>
</feature>
<feature type="domain" description="C2H2-type" evidence="9">
    <location>
        <begin position="393"/>
        <end position="415"/>
    </location>
</feature>
<dbReference type="FunFam" id="3.30.160.60:FF:000512">
    <property type="entry name" value="zinc finger protein 197 isoform X1"/>
    <property type="match status" value="1"/>
</dbReference>
<protein>
    <recommendedName>
        <fullName evidence="9">C2H2-type domain-containing protein</fullName>
    </recommendedName>
</protein>
<feature type="region of interest" description="Disordered" evidence="8">
    <location>
        <begin position="150"/>
        <end position="178"/>
    </location>
</feature>
<evidence type="ECO:0000313" key="11">
    <source>
        <dbReference type="Proteomes" id="UP000076407"/>
    </source>
</evidence>
<dbReference type="AlphaFoldDB" id="A0A182XDH0"/>
<dbReference type="Gene3D" id="3.30.160.60">
    <property type="entry name" value="Classic Zinc Finger"/>
    <property type="match status" value="5"/>
</dbReference>
<dbReference type="InterPro" id="IPR039883">
    <property type="entry name" value="Fcf2/DNTTIP2"/>
</dbReference>
<dbReference type="VEuPathDB" id="VectorBase:AQUA007871"/>
<dbReference type="FunFam" id="3.30.160.60:FF:000446">
    <property type="entry name" value="Zinc finger protein"/>
    <property type="match status" value="1"/>
</dbReference>
<evidence type="ECO:0000256" key="6">
    <source>
        <dbReference type="ARBA" id="ARBA00023242"/>
    </source>
</evidence>
<organism evidence="10 11">
    <name type="scientific">Anopheles quadriannulatus</name>
    <name type="common">Mosquito</name>
    <dbReference type="NCBI Taxonomy" id="34691"/>
    <lineage>
        <taxon>Eukaryota</taxon>
        <taxon>Metazoa</taxon>
        <taxon>Ecdysozoa</taxon>
        <taxon>Arthropoda</taxon>
        <taxon>Hexapoda</taxon>
        <taxon>Insecta</taxon>
        <taxon>Pterygota</taxon>
        <taxon>Neoptera</taxon>
        <taxon>Endopterygota</taxon>
        <taxon>Diptera</taxon>
        <taxon>Nematocera</taxon>
        <taxon>Culicoidea</taxon>
        <taxon>Culicidae</taxon>
        <taxon>Anophelinae</taxon>
        <taxon>Anopheles</taxon>
    </lineage>
</organism>
<dbReference type="InterPro" id="IPR036236">
    <property type="entry name" value="Znf_C2H2_sf"/>
</dbReference>
<dbReference type="GO" id="GO:0006355">
    <property type="term" value="P:regulation of DNA-templated transcription"/>
    <property type="evidence" value="ECO:0007669"/>
    <property type="project" value="UniProtKB-ARBA"/>
</dbReference>
<dbReference type="Pfam" id="PF00096">
    <property type="entry name" value="zf-C2H2"/>
    <property type="match status" value="5"/>
</dbReference>
<dbReference type="FunFam" id="3.30.160.60:FF:002343">
    <property type="entry name" value="Zinc finger protein 33A"/>
    <property type="match status" value="1"/>
</dbReference>
<accession>A0A182XDH0</accession>
<evidence type="ECO:0000256" key="7">
    <source>
        <dbReference type="PROSITE-ProRule" id="PRU00042"/>
    </source>
</evidence>
<feature type="domain" description="C2H2-type" evidence="9">
    <location>
        <begin position="365"/>
        <end position="392"/>
    </location>
</feature>
<evidence type="ECO:0000256" key="3">
    <source>
        <dbReference type="ARBA" id="ARBA00022737"/>
    </source>
</evidence>
<sequence>MFTANNIQTATGTPIGIQYQTATATDINKGTKLEGQKTNQQAPEFSTFYANVNMIQKLTPTSQALSTVNLAQLSDDSKTVQYLQPFGYANCALVNQMPIPNGVTGITVDGRQLVVNKPITNTISNISFKCDVCGLMFNHLTLLNHHKRTHNQDGETTSDAITQQAQQQQVTTHTTKADKSQKCISCNGPIHSNPKRKGPKLIRCETCISNDGAQPVSRSTTQIFVAPDGDIKFEIGEIPNASNSNSSMDSLMPGQMHPIKAEHALVPQQNAHPVKKRNLATVTKCNKCNGSGVIIVGGQKKLIQSSMHQQCGTCGMQFSQSPHLKNHERTHSGEKPYVCEVCDKGFARHATLWNHRRIHTGEKPYKCNRCQSAFSQAAHLKNHEKVHSGLKPFKCDICSAAFADRFALKRHRGIHEKYGQTTPLHQNQQQQQQTAQVVTQQVVHKEEIIEMEEKPREVIITGIVLLCDFGTRARTPGSPLLFNKMDLFVIDTAGDTSGSRSFALGSIPRLPNSSISAFDGRVPAEETKLHSTAPEESDDDDDDYAGLPPPGESIANILNKDDVADVHFVSRKRKSNGNWKEVSQTADDTAQQAGPSKQKKGGPGIQPIRTNVQEEMKSAVLTPAIEKKENIARLAMSDTAIRKLNRLERKKTKGKGWYGLAAPEITPELQNELTLMKMRSVLDPKQSFKRLDKRKQPKYFEIGKIIDSPLDHFNERGMKKLKSKSLVDELLADAEFQKYNKRKYAEALERQKKKAYHKAVMKMKKEKKKGKRK</sequence>
<dbReference type="PROSITE" id="PS50157">
    <property type="entry name" value="ZINC_FINGER_C2H2_2"/>
    <property type="match status" value="5"/>
</dbReference>
<dbReference type="InterPro" id="IPR014810">
    <property type="entry name" value="Fcf2_C"/>
</dbReference>
<dbReference type="Pfam" id="PF08698">
    <property type="entry name" value="Fcf2"/>
    <property type="match status" value="1"/>
</dbReference>
<dbReference type="GO" id="GO:0003723">
    <property type="term" value="F:RNA binding"/>
    <property type="evidence" value="ECO:0007669"/>
    <property type="project" value="TreeGrafter"/>
</dbReference>
<dbReference type="GO" id="GO:0008270">
    <property type="term" value="F:zinc ion binding"/>
    <property type="evidence" value="ECO:0007669"/>
    <property type="project" value="UniProtKB-KW"/>
</dbReference>
<dbReference type="STRING" id="34691.A0A182XDH0"/>